<accession>L0HFX3</accession>
<dbReference type="EMBL" id="CP003167">
    <property type="protein sequence ID" value="AGB01994.1"/>
    <property type="molecule type" value="Genomic_DNA"/>
</dbReference>
<proteinExistence type="predicted"/>
<dbReference type="HOGENOM" id="CLU_074390_5_0_2"/>
<gene>
    <name evidence="1" type="ordered locus">Metfor_0939</name>
</gene>
<reference evidence="2" key="1">
    <citation type="submission" date="2011-12" db="EMBL/GenBank/DDBJ databases">
        <title>Complete sequence of Methanoregula formicicum SMSP.</title>
        <authorList>
            <person name="Lucas S."/>
            <person name="Han J."/>
            <person name="Lapidus A."/>
            <person name="Cheng J.-F."/>
            <person name="Goodwin L."/>
            <person name="Pitluck S."/>
            <person name="Peters L."/>
            <person name="Ovchinnikova G."/>
            <person name="Teshima H."/>
            <person name="Detter J.C."/>
            <person name="Han C."/>
            <person name="Tapia R."/>
            <person name="Land M."/>
            <person name="Hauser L."/>
            <person name="Kyrpides N."/>
            <person name="Ivanova N."/>
            <person name="Pagani I."/>
            <person name="Imachi H."/>
            <person name="Tamaki H."/>
            <person name="Sekiguchi Y."/>
            <person name="Kamagata Y."/>
            <person name="Cadillo-Quiroz H."/>
            <person name="Zinder S."/>
            <person name="Liu W.-T."/>
            <person name="Woyke T."/>
        </authorList>
    </citation>
    <scope>NUCLEOTIDE SEQUENCE [LARGE SCALE GENOMIC DNA]</scope>
    <source>
        <strain evidence="2">DSM 22288 / NBRC 105244 / SMSP</strain>
    </source>
</reference>
<dbReference type="SUPFAM" id="SSF64076">
    <property type="entry name" value="MTH938-like"/>
    <property type="match status" value="1"/>
</dbReference>
<name>L0HFX3_METFS</name>
<dbReference type="InParanoid" id="L0HFX3"/>
<dbReference type="STRING" id="593750.Metfor_0939"/>
<sequence>MRSEFGWVEIGGTRYEHDVIIHTDGSVSKRKKKLSKPWASEFGHTPLSAEELAFLNEETPEVVYIGTGQYGDLPVTPNAAKLLAEYEHIVRPVPDIIPLIAKEQRKYAAVLHVTC</sequence>
<dbReference type="Gene3D" id="3.40.1230.10">
    <property type="entry name" value="MTH938-like"/>
    <property type="match status" value="1"/>
</dbReference>
<dbReference type="OrthoDB" id="117324at2157"/>
<dbReference type="Proteomes" id="UP000010824">
    <property type="component" value="Chromosome"/>
</dbReference>
<dbReference type="KEGG" id="mfo:Metfor_0939"/>
<dbReference type="InterPro" id="IPR007523">
    <property type="entry name" value="NDUFAF3/AAMDC"/>
</dbReference>
<dbReference type="AlphaFoldDB" id="L0HFX3"/>
<protein>
    <submittedName>
        <fullName evidence="1">Uncharacterized protein</fullName>
    </submittedName>
</protein>
<dbReference type="InterPro" id="IPR036748">
    <property type="entry name" value="MTH938-like_sf"/>
</dbReference>
<dbReference type="RefSeq" id="WP_015284958.1">
    <property type="nucleotide sequence ID" value="NC_019943.1"/>
</dbReference>
<dbReference type="eggNOG" id="arCOG04337">
    <property type="taxonomic scope" value="Archaea"/>
</dbReference>
<evidence type="ECO:0000313" key="2">
    <source>
        <dbReference type="Proteomes" id="UP000010824"/>
    </source>
</evidence>
<evidence type="ECO:0000313" key="1">
    <source>
        <dbReference type="EMBL" id="AGB01994.1"/>
    </source>
</evidence>
<dbReference type="GeneID" id="14310252"/>
<keyword evidence="2" id="KW-1185">Reference proteome</keyword>
<reference evidence="1 2" key="2">
    <citation type="journal article" date="2014" name="Genome Announc.">
        <title>Complete Genome Sequence of Methanoregula formicica SMSPT, a Mesophilic Hydrogenotrophic Methanogen Isolated from a Methanogenic Upflow Anaerobic Sludge Blanket Reactor.</title>
        <authorList>
            <person name="Yamamoto K."/>
            <person name="Tamaki H."/>
            <person name="Cadillo-Quiroz H."/>
            <person name="Imachi H."/>
            <person name="Kyrpides N."/>
            <person name="Woyke T."/>
            <person name="Goodwin L."/>
            <person name="Zinder S.H."/>
            <person name="Kamagata Y."/>
            <person name="Liu W.T."/>
        </authorList>
    </citation>
    <scope>NUCLEOTIDE SEQUENCE [LARGE SCALE GENOMIC DNA]</scope>
    <source>
        <strain evidence="2">DSM 22288 / NBRC 105244 / SMSP</strain>
    </source>
</reference>
<dbReference type="Pfam" id="PF04430">
    <property type="entry name" value="DUF498"/>
    <property type="match status" value="1"/>
</dbReference>
<organism evidence="1 2">
    <name type="scientific">Methanoregula formicica (strain DSM 22288 / NBRC 105244 / SMSP)</name>
    <dbReference type="NCBI Taxonomy" id="593750"/>
    <lineage>
        <taxon>Archaea</taxon>
        <taxon>Methanobacteriati</taxon>
        <taxon>Methanobacteriota</taxon>
        <taxon>Stenosarchaea group</taxon>
        <taxon>Methanomicrobia</taxon>
        <taxon>Methanomicrobiales</taxon>
        <taxon>Methanoregulaceae</taxon>
        <taxon>Methanoregula</taxon>
    </lineage>
</organism>